<organism evidence="1 2">
    <name type="scientific">Tritrichomonas foetus</name>
    <dbReference type="NCBI Taxonomy" id="1144522"/>
    <lineage>
        <taxon>Eukaryota</taxon>
        <taxon>Metamonada</taxon>
        <taxon>Parabasalia</taxon>
        <taxon>Tritrichomonadida</taxon>
        <taxon>Tritrichomonadidae</taxon>
        <taxon>Tritrichomonas</taxon>
    </lineage>
</organism>
<gene>
    <name evidence="1" type="ORF">TRFO_27385</name>
</gene>
<reference evidence="1" key="1">
    <citation type="submission" date="2016-10" db="EMBL/GenBank/DDBJ databases">
        <authorList>
            <person name="Benchimol M."/>
            <person name="Almeida L.G."/>
            <person name="Vasconcelos A.T."/>
            <person name="Perreira-Neves A."/>
            <person name="Rosa I.A."/>
            <person name="Tasca T."/>
            <person name="Bogo M.R."/>
            <person name="de Souza W."/>
        </authorList>
    </citation>
    <scope>NUCLEOTIDE SEQUENCE [LARGE SCALE GENOMIC DNA]</scope>
    <source>
        <strain evidence="1">K</strain>
    </source>
</reference>
<evidence type="ECO:0000313" key="1">
    <source>
        <dbReference type="EMBL" id="OHT04997.1"/>
    </source>
</evidence>
<accession>A0A1J4K696</accession>
<sequence>MIGIFFIMIKFSLSDRAHSRKNKKINFLYLLEKNNDGDINLSDIKLYLDQSARNARKAQESVLEELKKGSTNLIHFFKNPQIRNLDYNRKERKYQKDIFLKLNQIRFYLKLLTENSVNKSQIRESFKREIHELQTELHSLKQK</sequence>
<dbReference type="VEuPathDB" id="TrichDB:TRFO_27385"/>
<evidence type="ECO:0000313" key="2">
    <source>
        <dbReference type="Proteomes" id="UP000179807"/>
    </source>
</evidence>
<dbReference type="GeneID" id="94840214"/>
<dbReference type="EMBL" id="MLAK01000773">
    <property type="protein sequence ID" value="OHT04997.1"/>
    <property type="molecule type" value="Genomic_DNA"/>
</dbReference>
<proteinExistence type="predicted"/>
<dbReference type="AlphaFoldDB" id="A0A1J4K696"/>
<dbReference type="Proteomes" id="UP000179807">
    <property type="component" value="Unassembled WGS sequence"/>
</dbReference>
<name>A0A1J4K696_9EUKA</name>
<keyword evidence="2" id="KW-1185">Reference proteome</keyword>
<dbReference type="RefSeq" id="XP_068358133.1">
    <property type="nucleotide sequence ID" value="XM_068505510.1"/>
</dbReference>
<protein>
    <submittedName>
        <fullName evidence="1">Uncharacterized protein</fullName>
    </submittedName>
</protein>
<comment type="caution">
    <text evidence="1">The sequence shown here is derived from an EMBL/GenBank/DDBJ whole genome shotgun (WGS) entry which is preliminary data.</text>
</comment>